<dbReference type="Proteomes" id="UP000267164">
    <property type="component" value="Chromosome"/>
</dbReference>
<accession>A0A386ZN06</accession>
<name>A0A386ZN06_9NOCA</name>
<dbReference type="AlphaFoldDB" id="A0A386ZN06"/>
<proteinExistence type="predicted"/>
<keyword evidence="1" id="KW-1133">Transmembrane helix</keyword>
<keyword evidence="1" id="KW-0812">Transmembrane</keyword>
<dbReference type="PANTHER" id="PTHR33371:SF18">
    <property type="entry name" value="MCE-FAMILY PROTEIN MCE3C"/>
    <property type="match status" value="1"/>
</dbReference>
<evidence type="ECO:0000259" key="2">
    <source>
        <dbReference type="Pfam" id="PF02470"/>
    </source>
</evidence>
<evidence type="ECO:0000313" key="4">
    <source>
        <dbReference type="Proteomes" id="UP000267164"/>
    </source>
</evidence>
<sequence>MQRLRRAGRFLRDLRYGTDTDRRTQRLLGVAGLGVVVVVLAVSVVVYVVPLGKHTYAALVDDAGSIHVGDDVRIAGISVGSVTSLELTDAAVRMQFTVENTVSIGAETSLDIRMLTPIGGHYVAVTPAGASPLGSTTIPADRVHLPYNLVQAIQDAQRPIAGVDGDTLRRNLSDLTASLQASPNSVTTLTDALSTMVGLLNTQNHDVSRALDVADEYLSMLGNSRKVIGAMLNKIGLMETQILDRQADVQEALRVANELLARIAAIEPAWREQLEPMADRLLAAAPQLDQLGQRLGDVADQLAQAGDRLRALFTPQGIAVDQSAAIVTAPALCVPVPGRRC</sequence>
<dbReference type="InterPro" id="IPR003399">
    <property type="entry name" value="Mce/MlaD"/>
</dbReference>
<evidence type="ECO:0000256" key="1">
    <source>
        <dbReference type="SAM" id="Phobius"/>
    </source>
</evidence>
<gene>
    <name evidence="3" type="ORF">D7D52_33705</name>
</gene>
<dbReference type="PANTHER" id="PTHR33371">
    <property type="entry name" value="INTERMEMBRANE PHOSPHOLIPID TRANSPORT SYSTEM BINDING PROTEIN MLAD-RELATED"/>
    <property type="match status" value="1"/>
</dbReference>
<organism evidence="3 4">
    <name type="scientific">Nocardia yunnanensis</name>
    <dbReference type="NCBI Taxonomy" id="2382165"/>
    <lineage>
        <taxon>Bacteria</taxon>
        <taxon>Bacillati</taxon>
        <taxon>Actinomycetota</taxon>
        <taxon>Actinomycetes</taxon>
        <taxon>Mycobacteriales</taxon>
        <taxon>Nocardiaceae</taxon>
        <taxon>Nocardia</taxon>
    </lineage>
</organism>
<keyword evidence="1" id="KW-0472">Membrane</keyword>
<dbReference type="Pfam" id="PF02470">
    <property type="entry name" value="MlaD"/>
    <property type="match status" value="1"/>
</dbReference>
<feature type="domain" description="Mce/MlaD" evidence="2">
    <location>
        <begin position="53"/>
        <end position="127"/>
    </location>
</feature>
<dbReference type="InterPro" id="IPR052336">
    <property type="entry name" value="MlaD_Phospholipid_Transporter"/>
</dbReference>
<keyword evidence="4" id="KW-1185">Reference proteome</keyword>
<dbReference type="OrthoDB" id="4379218at2"/>
<reference evidence="3 4" key="1">
    <citation type="submission" date="2018-09" db="EMBL/GenBank/DDBJ databases">
        <title>Nocardia yunnanensis sp. nov., an actinomycete isolated from a soil sample.</title>
        <authorList>
            <person name="Zhang J."/>
        </authorList>
    </citation>
    <scope>NUCLEOTIDE SEQUENCE [LARGE SCALE GENOMIC DNA]</scope>
    <source>
        <strain evidence="3 4">CFHS0054</strain>
    </source>
</reference>
<evidence type="ECO:0000313" key="3">
    <source>
        <dbReference type="EMBL" id="AYF77955.1"/>
    </source>
</evidence>
<dbReference type="GO" id="GO:0005576">
    <property type="term" value="C:extracellular region"/>
    <property type="evidence" value="ECO:0007669"/>
    <property type="project" value="TreeGrafter"/>
</dbReference>
<protein>
    <submittedName>
        <fullName evidence="3">MCE family protein</fullName>
    </submittedName>
</protein>
<dbReference type="EMBL" id="CP032568">
    <property type="protein sequence ID" value="AYF77955.1"/>
    <property type="molecule type" value="Genomic_DNA"/>
</dbReference>
<feature type="transmembrane region" description="Helical" evidence="1">
    <location>
        <begin position="27"/>
        <end position="49"/>
    </location>
</feature>
<dbReference type="KEGG" id="nyu:D7D52_33705"/>